<dbReference type="EMBL" id="SRMO01000054">
    <property type="protein sequence ID" value="TGG93073.1"/>
    <property type="molecule type" value="Genomic_DNA"/>
</dbReference>
<name>A0A524RP00_9CHRO</name>
<gene>
    <name evidence="1" type="ORF">ERJ67_04780</name>
</gene>
<evidence type="ECO:0000313" key="2">
    <source>
        <dbReference type="Proteomes" id="UP000317990"/>
    </source>
</evidence>
<dbReference type="Proteomes" id="UP000317990">
    <property type="component" value="Unassembled WGS sequence"/>
</dbReference>
<comment type="caution">
    <text evidence="1">The sequence shown here is derived from an EMBL/GenBank/DDBJ whole genome shotgun (WGS) entry which is preliminary data.</text>
</comment>
<accession>A0A524RP00</accession>
<organism evidence="1 2">
    <name type="scientific">Aphanocapsa feldmannii 277cV</name>
    <dbReference type="NCBI Taxonomy" id="2507553"/>
    <lineage>
        <taxon>Bacteria</taxon>
        <taxon>Bacillati</taxon>
        <taxon>Cyanobacteriota</taxon>
        <taxon>Cyanophyceae</taxon>
        <taxon>Oscillatoriophycideae</taxon>
        <taxon>Chroococcales</taxon>
        <taxon>Microcystaceae</taxon>
        <taxon>Aphanocapsa</taxon>
    </lineage>
</organism>
<sequence>MAQHGPDPLLISLLQSIGSWNRRRGDRLLSAGRFHDAVALQREFSGWQGYLDGGDGLLTDLELRR</sequence>
<reference evidence="1 2" key="1">
    <citation type="journal article" date="2019" name="mSystems">
        <title>Life at home and on the roam: Genomic adaptions reflect the dual lifestyle of an intracellular, facultative symbiont.</title>
        <authorList>
            <person name="Burgsdorf I."/>
        </authorList>
    </citation>
    <scope>NUCLEOTIDE SEQUENCE [LARGE SCALE GENOMIC DNA]</scope>
    <source>
        <strain evidence="1">277cV</strain>
    </source>
</reference>
<protein>
    <recommendedName>
        <fullName evidence="3">Tetratricopeptide repeat protein</fullName>
    </recommendedName>
</protein>
<dbReference type="AlphaFoldDB" id="A0A524RP00"/>
<proteinExistence type="predicted"/>
<evidence type="ECO:0008006" key="3">
    <source>
        <dbReference type="Google" id="ProtNLM"/>
    </source>
</evidence>
<evidence type="ECO:0000313" key="1">
    <source>
        <dbReference type="EMBL" id="TGG93073.1"/>
    </source>
</evidence>